<dbReference type="EMBL" id="NUAJ01000005">
    <property type="protein sequence ID" value="PEN57096.1"/>
    <property type="molecule type" value="Genomic_DNA"/>
</dbReference>
<evidence type="ECO:0000313" key="3">
    <source>
        <dbReference type="EMBL" id="PEN57096.1"/>
    </source>
</evidence>
<protein>
    <recommendedName>
        <fullName evidence="5">Lipoprotein</fullName>
    </recommendedName>
</protein>
<feature type="compositionally biased region" description="Basic and acidic residues" evidence="1">
    <location>
        <begin position="28"/>
        <end position="49"/>
    </location>
</feature>
<sequence length="168" mass="18414">MHKKIISICIGSALSLSLTACDSSKQNESSEKTNVKSQTETKKDLTSQDELNKKIKQEAEEANFEVASYGEYEIGKKLKITGTITGLKNVEGSTVPEFTLTTEGDNNGMYKVTIIQPEITVNQDVIILKNGVKLGYAMPVTVYGTYNGKDEYGVPHISSSIVETNIKR</sequence>
<feature type="chain" id="PRO_5044223225" description="Lipoprotein" evidence="2">
    <location>
        <begin position="21"/>
        <end position="168"/>
    </location>
</feature>
<dbReference type="Proteomes" id="UP000220934">
    <property type="component" value="Unassembled WGS sequence"/>
</dbReference>
<feature type="region of interest" description="Disordered" evidence="1">
    <location>
        <begin position="23"/>
        <end position="49"/>
    </location>
</feature>
<accession>A0AB36SSD3</accession>
<organism evidence="3 4">
    <name type="scientific">Bacillus toyonensis</name>
    <dbReference type="NCBI Taxonomy" id="155322"/>
    <lineage>
        <taxon>Bacteria</taxon>
        <taxon>Bacillati</taxon>
        <taxon>Bacillota</taxon>
        <taxon>Bacilli</taxon>
        <taxon>Bacillales</taxon>
        <taxon>Bacillaceae</taxon>
        <taxon>Bacillus</taxon>
        <taxon>Bacillus cereus group</taxon>
    </lineage>
</organism>
<evidence type="ECO:0000256" key="2">
    <source>
        <dbReference type="SAM" id="SignalP"/>
    </source>
</evidence>
<proteinExistence type="predicted"/>
<reference evidence="3 4" key="1">
    <citation type="submission" date="2017-09" db="EMBL/GenBank/DDBJ databases">
        <title>Large-scale bioinformatics analysis of Bacillus genomes uncovers conserved roles of natural products in bacterial physiology.</title>
        <authorList>
            <consortium name="Agbiome Team Llc"/>
            <person name="Bleich R.M."/>
            <person name="Kirk G.J."/>
            <person name="Santa Maria K.C."/>
            <person name="Allen S.E."/>
            <person name="Farag S."/>
            <person name="Shank E.A."/>
            <person name="Bowers A."/>
        </authorList>
    </citation>
    <scope>NUCLEOTIDE SEQUENCE [LARGE SCALE GENOMIC DNA]</scope>
    <source>
        <strain evidence="3 4">AFS027958</strain>
    </source>
</reference>
<dbReference type="AlphaFoldDB" id="A0AB36SSD3"/>
<comment type="caution">
    <text evidence="3">The sequence shown here is derived from an EMBL/GenBank/DDBJ whole genome shotgun (WGS) entry which is preliminary data.</text>
</comment>
<dbReference type="RefSeq" id="WP_098060203.1">
    <property type="nucleotide sequence ID" value="NZ_NUAJ01000005.1"/>
</dbReference>
<gene>
    <name evidence="3" type="ORF">CN596_03890</name>
</gene>
<evidence type="ECO:0008006" key="5">
    <source>
        <dbReference type="Google" id="ProtNLM"/>
    </source>
</evidence>
<keyword evidence="2" id="KW-0732">Signal</keyword>
<evidence type="ECO:0000256" key="1">
    <source>
        <dbReference type="SAM" id="MobiDB-lite"/>
    </source>
</evidence>
<evidence type="ECO:0000313" key="4">
    <source>
        <dbReference type="Proteomes" id="UP000220934"/>
    </source>
</evidence>
<feature type="signal peptide" evidence="2">
    <location>
        <begin position="1"/>
        <end position="20"/>
    </location>
</feature>
<dbReference type="PROSITE" id="PS51257">
    <property type="entry name" value="PROKAR_LIPOPROTEIN"/>
    <property type="match status" value="1"/>
</dbReference>
<name>A0AB36SSD3_9BACI</name>